<dbReference type="Proteomes" id="UP000238762">
    <property type="component" value="Unassembled WGS sequence"/>
</dbReference>
<protein>
    <submittedName>
        <fullName evidence="1">Serine kinase</fullName>
    </submittedName>
</protein>
<evidence type="ECO:0000313" key="2">
    <source>
        <dbReference type="Proteomes" id="UP000238762"/>
    </source>
</evidence>
<keyword evidence="2" id="KW-1185">Reference proteome</keyword>
<accession>A0A2T1C512</accession>
<reference evidence="1 2" key="1">
    <citation type="submission" date="2018-02" db="EMBL/GenBank/DDBJ databases">
        <authorList>
            <person name="Cohen D.B."/>
            <person name="Kent A.D."/>
        </authorList>
    </citation>
    <scope>NUCLEOTIDE SEQUENCE [LARGE SCALE GENOMIC DNA]</scope>
    <source>
        <strain evidence="1 2">CCAP 1448/3</strain>
    </source>
</reference>
<keyword evidence="1" id="KW-0418">Kinase</keyword>
<dbReference type="SUPFAM" id="SSF53795">
    <property type="entry name" value="PEP carboxykinase-like"/>
    <property type="match status" value="1"/>
</dbReference>
<gene>
    <name evidence="1" type="ORF">C7B64_09060</name>
</gene>
<reference evidence="1 2" key="2">
    <citation type="submission" date="2018-03" db="EMBL/GenBank/DDBJ databases">
        <title>The ancient ancestry and fast evolution of plastids.</title>
        <authorList>
            <person name="Moore K.R."/>
            <person name="Magnabosco C."/>
            <person name="Momper L."/>
            <person name="Gold D.A."/>
            <person name="Bosak T."/>
            <person name="Fournier G.P."/>
        </authorList>
    </citation>
    <scope>NUCLEOTIDE SEQUENCE [LARGE SCALE GENOMIC DNA]</scope>
    <source>
        <strain evidence="1 2">CCAP 1448/3</strain>
    </source>
</reference>
<dbReference type="AlphaFoldDB" id="A0A2T1C512"/>
<comment type="caution">
    <text evidence="1">The sequence shown here is derived from an EMBL/GenBank/DDBJ whole genome shotgun (WGS) entry which is preliminary data.</text>
</comment>
<sequence>MFAYTAYGLGIHSEIELPELISSTEVEADVAIAVQNLQPLPLEYSPNSTRIKADQNSVQIDYQNVGSFLVKDGNQIICSPALGVKQEALRLVILGSVIAILLHQKGRLILHSSAINLDGEAVAFLGGSGWGKSTTAAAFHQQGYCVVADDVIAVETEGNQPTIFPGFPRLKLWEEAAVYLGDEWESLPKLHPELPKRSRVVNQGFSINSLSLKRIYILAEGDELEIIPLAPQTAFRELIKHSYVLSILKNTGALGTHFQQCSQLTKTIPISRLVRGRSLDQLPAVTKIVAADLRNAIV</sequence>
<evidence type="ECO:0000313" key="1">
    <source>
        <dbReference type="EMBL" id="PSB03314.1"/>
    </source>
</evidence>
<dbReference type="InterPro" id="IPR027417">
    <property type="entry name" value="P-loop_NTPase"/>
</dbReference>
<organism evidence="1 2">
    <name type="scientific">Merismopedia glauca CCAP 1448/3</name>
    <dbReference type="NCBI Taxonomy" id="1296344"/>
    <lineage>
        <taxon>Bacteria</taxon>
        <taxon>Bacillati</taxon>
        <taxon>Cyanobacteriota</taxon>
        <taxon>Cyanophyceae</taxon>
        <taxon>Synechococcales</taxon>
        <taxon>Merismopediaceae</taxon>
        <taxon>Merismopedia</taxon>
    </lineage>
</organism>
<dbReference type="Gene3D" id="3.40.50.300">
    <property type="entry name" value="P-loop containing nucleotide triphosphate hydrolases"/>
    <property type="match status" value="1"/>
</dbReference>
<proteinExistence type="predicted"/>
<dbReference type="EMBL" id="PVWJ01000035">
    <property type="protein sequence ID" value="PSB03314.1"/>
    <property type="molecule type" value="Genomic_DNA"/>
</dbReference>
<dbReference type="RefSeq" id="WP_106288321.1">
    <property type="nucleotide sequence ID" value="NZ_CAWNTC010000009.1"/>
</dbReference>
<dbReference type="GO" id="GO:0016301">
    <property type="term" value="F:kinase activity"/>
    <property type="evidence" value="ECO:0007669"/>
    <property type="project" value="UniProtKB-KW"/>
</dbReference>
<keyword evidence="1" id="KW-0808">Transferase</keyword>
<dbReference type="OrthoDB" id="5430844at2"/>
<name>A0A2T1C512_9CYAN</name>